<name>A0AAE9HKB4_9CAUD</name>
<protein>
    <submittedName>
        <fullName evidence="1">Uncharacterized protein</fullName>
    </submittedName>
</protein>
<dbReference type="Proteomes" id="UP000831536">
    <property type="component" value="Segment"/>
</dbReference>
<organism evidence="1 2">
    <name type="scientific">Pseudomonas phage EM</name>
    <dbReference type="NCBI Taxonomy" id="2936914"/>
    <lineage>
        <taxon>Viruses</taxon>
        <taxon>Duplodnaviria</taxon>
        <taxon>Heunggongvirae</taxon>
        <taxon>Uroviricota</taxon>
        <taxon>Caudoviricetes</taxon>
        <taxon>Vandenendeviridae</taxon>
        <taxon>Skurskavirinae</taxon>
        <taxon>Baldwinvirus</taxon>
        <taxon>Baldwinvirus EM</taxon>
    </lineage>
</organism>
<accession>A0AAE9HKB4</accession>
<evidence type="ECO:0000313" key="2">
    <source>
        <dbReference type="Proteomes" id="UP000831536"/>
    </source>
</evidence>
<reference evidence="1" key="1">
    <citation type="journal article" date="2022" name="J. Appl. Microbiol.">
        <title>Bacteriophage-Antibiotic Combinations Against Multidrug-Resistant Pseudomonas aeruginosa.</title>
        <authorList>
            <person name="Holger D."/>
            <person name="Lev K.L."/>
            <person name="Kebriaei R."/>
            <person name="Morrisette T."/>
            <person name="Shah R."/>
            <person name="Alexander J."/>
            <person name="Lehman S.M."/>
            <person name="Rybak M.J."/>
        </authorList>
    </citation>
    <scope>NUCLEOTIDE SEQUENCE</scope>
</reference>
<proteinExistence type="predicted"/>
<evidence type="ECO:0000313" key="1">
    <source>
        <dbReference type="EMBL" id="UPW35906.1"/>
    </source>
</evidence>
<sequence>MRARGRPKACLRRHFRMASLGTGLPPLLIYLHKGLTFYQFYAIVFRSFPRGVTSMELCVDPYPKFRSVSRRYGESNDCTVVSFATVWNTSYEKAHTHLKVKCKRPYGSGPSPTRFSYADTWCPKTRMEYRKEAEGKRLIEWMKSHPEGRFWIAVKGHALAIIDGVLYDHTPDFDRKIMHCWQVWPGEAPKKTETIKQAVGNAARKAPEWY</sequence>
<gene>
    <name evidence="1" type="ORF">EM_121</name>
</gene>
<dbReference type="EMBL" id="ON169972">
    <property type="protein sequence ID" value="UPW35906.1"/>
    <property type="molecule type" value="Genomic_DNA"/>
</dbReference>
<keyword evidence="2" id="KW-1185">Reference proteome</keyword>